<evidence type="ECO:0000259" key="3">
    <source>
        <dbReference type="PROSITE" id="PS50043"/>
    </source>
</evidence>
<gene>
    <name evidence="5" type="ORF">C0068_05645</name>
    <name evidence="6" type="ORF">D0911_01745</name>
</gene>
<dbReference type="SMART" id="SM00421">
    <property type="entry name" value="HTH_LUXR"/>
    <property type="match status" value="1"/>
</dbReference>
<comment type="caution">
    <text evidence="5">The sequence shown here is derived from an EMBL/GenBank/DDBJ whole genome shotgun (WGS) entry which is preliminary data.</text>
</comment>
<dbReference type="SUPFAM" id="SSF52172">
    <property type="entry name" value="CheY-like"/>
    <property type="match status" value="1"/>
</dbReference>
<protein>
    <submittedName>
        <fullName evidence="5">DNA-binding response regulator</fullName>
    </submittedName>
</protein>
<feature type="modified residue" description="4-aspartylphosphate" evidence="2">
    <location>
        <position position="60"/>
    </location>
</feature>
<feature type="domain" description="HTH luxR-type" evidence="3">
    <location>
        <begin position="148"/>
        <end position="213"/>
    </location>
</feature>
<evidence type="ECO:0000313" key="8">
    <source>
        <dbReference type="Proteomes" id="UP000274695"/>
    </source>
</evidence>
<dbReference type="Pfam" id="PF00072">
    <property type="entry name" value="Response_reg"/>
    <property type="match status" value="1"/>
</dbReference>
<evidence type="ECO:0000313" key="7">
    <source>
        <dbReference type="Proteomes" id="UP000237222"/>
    </source>
</evidence>
<evidence type="ECO:0000256" key="2">
    <source>
        <dbReference type="PROSITE-ProRule" id="PRU00169"/>
    </source>
</evidence>
<dbReference type="Gene3D" id="3.40.50.2300">
    <property type="match status" value="1"/>
</dbReference>
<dbReference type="PROSITE" id="PS50110">
    <property type="entry name" value="RESPONSE_REGULATORY"/>
    <property type="match status" value="1"/>
</dbReference>
<dbReference type="GO" id="GO:0006355">
    <property type="term" value="P:regulation of DNA-templated transcription"/>
    <property type="evidence" value="ECO:0007669"/>
    <property type="project" value="InterPro"/>
</dbReference>
<organism evidence="5 7">
    <name type="scientific">Zhongshania marina</name>
    <dbReference type="NCBI Taxonomy" id="2304603"/>
    <lineage>
        <taxon>Bacteria</taxon>
        <taxon>Pseudomonadati</taxon>
        <taxon>Pseudomonadota</taxon>
        <taxon>Gammaproteobacteria</taxon>
        <taxon>Cellvibrionales</taxon>
        <taxon>Spongiibacteraceae</taxon>
        <taxon>Zhongshania</taxon>
    </lineage>
</organism>
<dbReference type="InterPro" id="IPR011006">
    <property type="entry name" value="CheY-like_superfamily"/>
</dbReference>
<dbReference type="InterPro" id="IPR039420">
    <property type="entry name" value="WalR-like"/>
</dbReference>
<sequence>MTDERISTAFILEDFIEAQQWLIGALEIAFPGISIELADSIQSAKKVLTNTKIADINLIDLKLPDGSGLEILRDIKQRRRSARCVITTIYDDDKHLFPALAAGADGYLLKDQDQQLLADEMQRIRQNQPPLSPMIAKKIMGSFARETTLTLDESLTPRQLEVLRMIVQGDSIQNVANKLNISYHTAASHVRGIYEKLGVSNRAEVAAKAFDLGLS</sequence>
<evidence type="ECO:0000313" key="6">
    <source>
        <dbReference type="EMBL" id="RNL67767.1"/>
    </source>
</evidence>
<dbReference type="Proteomes" id="UP000274695">
    <property type="component" value="Unassembled WGS sequence"/>
</dbReference>
<dbReference type="CDD" id="cd06170">
    <property type="entry name" value="LuxR_C_like"/>
    <property type="match status" value="1"/>
</dbReference>
<evidence type="ECO:0000256" key="1">
    <source>
        <dbReference type="ARBA" id="ARBA00023125"/>
    </source>
</evidence>
<dbReference type="RefSeq" id="WP_103683513.1">
    <property type="nucleotide sequence ID" value="NZ_PQGG01000012.1"/>
</dbReference>
<keyword evidence="1 5" id="KW-0238">DNA-binding</keyword>
<dbReference type="PROSITE" id="PS50043">
    <property type="entry name" value="HTH_LUXR_2"/>
    <property type="match status" value="1"/>
</dbReference>
<keyword evidence="2" id="KW-0597">Phosphoprotein</keyword>
<evidence type="ECO:0000259" key="4">
    <source>
        <dbReference type="PROSITE" id="PS50110"/>
    </source>
</evidence>
<dbReference type="EMBL" id="PQGG01000012">
    <property type="protein sequence ID" value="POP53754.1"/>
    <property type="molecule type" value="Genomic_DNA"/>
</dbReference>
<dbReference type="Proteomes" id="UP000237222">
    <property type="component" value="Unassembled WGS sequence"/>
</dbReference>
<feature type="domain" description="Response regulatory" evidence="4">
    <location>
        <begin position="8"/>
        <end position="125"/>
    </location>
</feature>
<dbReference type="SUPFAM" id="SSF46894">
    <property type="entry name" value="C-terminal effector domain of the bipartite response regulators"/>
    <property type="match status" value="1"/>
</dbReference>
<evidence type="ECO:0000313" key="5">
    <source>
        <dbReference type="EMBL" id="POP53754.1"/>
    </source>
</evidence>
<dbReference type="GO" id="GO:0000160">
    <property type="term" value="P:phosphorelay signal transduction system"/>
    <property type="evidence" value="ECO:0007669"/>
    <property type="project" value="InterPro"/>
</dbReference>
<dbReference type="InterPro" id="IPR000792">
    <property type="entry name" value="Tscrpt_reg_LuxR_C"/>
</dbReference>
<dbReference type="SMART" id="SM00448">
    <property type="entry name" value="REC"/>
    <property type="match status" value="1"/>
</dbReference>
<dbReference type="Pfam" id="PF00196">
    <property type="entry name" value="GerE"/>
    <property type="match status" value="1"/>
</dbReference>
<dbReference type="OrthoDB" id="1123107at2"/>
<dbReference type="PRINTS" id="PR00038">
    <property type="entry name" value="HTHLUXR"/>
</dbReference>
<reference evidence="6 8" key="2">
    <citation type="submission" date="2018-10" db="EMBL/GenBank/DDBJ databases">
        <title>Draft genome sequence of Zhongshania sp. DSW25-10.</title>
        <authorList>
            <person name="Oh J."/>
        </authorList>
    </citation>
    <scope>NUCLEOTIDE SEQUENCE [LARGE SCALE GENOMIC DNA]</scope>
    <source>
        <strain evidence="6 8">DSW25-10</strain>
    </source>
</reference>
<dbReference type="InterPro" id="IPR016032">
    <property type="entry name" value="Sig_transdc_resp-reg_C-effctor"/>
</dbReference>
<dbReference type="GO" id="GO:0003677">
    <property type="term" value="F:DNA binding"/>
    <property type="evidence" value="ECO:0007669"/>
    <property type="project" value="UniProtKB-KW"/>
</dbReference>
<proteinExistence type="predicted"/>
<dbReference type="AlphaFoldDB" id="A0A2S4HIC8"/>
<dbReference type="InterPro" id="IPR001789">
    <property type="entry name" value="Sig_transdc_resp-reg_receiver"/>
</dbReference>
<accession>A0A2S4HIC8</accession>
<reference evidence="5 7" key="1">
    <citation type="submission" date="2018-01" db="EMBL/GenBank/DDBJ databases">
        <authorList>
            <person name="Yu X.-D."/>
        </authorList>
    </citation>
    <scope>NUCLEOTIDE SEQUENCE [LARGE SCALE GENOMIC DNA]</scope>
    <source>
        <strain evidence="5 7">ZX-21</strain>
    </source>
</reference>
<keyword evidence="8" id="KW-1185">Reference proteome</keyword>
<dbReference type="PANTHER" id="PTHR43214">
    <property type="entry name" value="TWO-COMPONENT RESPONSE REGULATOR"/>
    <property type="match status" value="1"/>
</dbReference>
<name>A0A2S4HIC8_9GAMM</name>
<dbReference type="EMBL" id="RHGB01000001">
    <property type="protein sequence ID" value="RNL67767.1"/>
    <property type="molecule type" value="Genomic_DNA"/>
</dbReference>